<evidence type="ECO:0000313" key="2">
    <source>
        <dbReference type="Proteomes" id="UP000095282"/>
    </source>
</evidence>
<dbReference type="Proteomes" id="UP000095282">
    <property type="component" value="Unplaced"/>
</dbReference>
<name>A0A1I7TUD2_9PELO</name>
<accession>A0A1I7TUD2</accession>
<dbReference type="AlphaFoldDB" id="A0A1I7TUD2"/>
<evidence type="ECO:0000313" key="3">
    <source>
        <dbReference type="WBParaSite" id="Csp11.Scaffold629.g11877.t1"/>
    </source>
</evidence>
<dbReference type="WBParaSite" id="Csp11.Scaffold629.g11877.t1">
    <property type="protein sequence ID" value="Csp11.Scaffold629.g11877.t1"/>
    <property type="gene ID" value="Csp11.Scaffold629.g11877"/>
</dbReference>
<evidence type="ECO:0000256" key="1">
    <source>
        <dbReference type="SAM" id="MobiDB-lite"/>
    </source>
</evidence>
<protein>
    <submittedName>
        <fullName evidence="3">Protein MNN4-like</fullName>
    </submittedName>
</protein>
<proteinExistence type="predicted"/>
<reference evidence="3" key="1">
    <citation type="submission" date="2016-11" db="UniProtKB">
        <authorList>
            <consortium name="WormBaseParasite"/>
        </authorList>
    </citation>
    <scope>IDENTIFICATION</scope>
</reference>
<keyword evidence="2" id="KW-1185">Reference proteome</keyword>
<sequence>MKRNPKIVEILIECGRRTARKHGFSRLHENGKINEKVETMEFVNDLGKEVGRRLIKTPFDPIETEIMEHMIASLEEMSYDNRSEKEFMEKCIEKYKKNLDEKDPLVTYNGGKTRYSKLDLQKCFVQQKPSGEYVATDLDPKEIEKAEKKKEKNRKARENKNMKKKMAGKEEGFQVETVDEE</sequence>
<organism evidence="2 3">
    <name type="scientific">Caenorhabditis tropicalis</name>
    <dbReference type="NCBI Taxonomy" id="1561998"/>
    <lineage>
        <taxon>Eukaryota</taxon>
        <taxon>Metazoa</taxon>
        <taxon>Ecdysozoa</taxon>
        <taxon>Nematoda</taxon>
        <taxon>Chromadorea</taxon>
        <taxon>Rhabditida</taxon>
        <taxon>Rhabditina</taxon>
        <taxon>Rhabditomorpha</taxon>
        <taxon>Rhabditoidea</taxon>
        <taxon>Rhabditidae</taxon>
        <taxon>Peloderinae</taxon>
        <taxon>Caenorhabditis</taxon>
    </lineage>
</organism>
<feature type="compositionally biased region" description="Basic and acidic residues" evidence="1">
    <location>
        <begin position="146"/>
        <end position="172"/>
    </location>
</feature>
<feature type="region of interest" description="Disordered" evidence="1">
    <location>
        <begin position="146"/>
        <end position="181"/>
    </location>
</feature>